<sequence>MANGHDFKPQGRYSSATLESTYTLHTEQAQRVHRRCFEGAARALFTVDVVARAMAQSNKAFDYNGVITAVETMLINLETEINKERDRYSHMIKAAGQEGITARYDNAQSYTFTVSTPAIMRFAQIIQAFDQMLIQAQTAWLLCLLPSDKNSLVANERMRQVMKVIRKLQNMASEARNKGKKEPYAESIAQSLGEAAEETEVDKSTKEAIEEEEQAA</sequence>
<evidence type="ECO:0000256" key="1">
    <source>
        <dbReference type="SAM" id="MobiDB-lite"/>
    </source>
</evidence>
<reference evidence="2 3" key="1">
    <citation type="submission" date="2022-05" db="EMBL/GenBank/DDBJ databases">
        <title>Novel Pseudomonas spp. Isolated from a Rainbow Trout Aquaculture Facility.</title>
        <authorList>
            <person name="Testerman T."/>
            <person name="Graf J."/>
        </authorList>
    </citation>
    <scope>NUCLEOTIDE SEQUENCE [LARGE SCALE GENOMIC DNA]</scope>
    <source>
        <strain evidence="2 3">ID1042</strain>
    </source>
</reference>
<evidence type="ECO:0000313" key="2">
    <source>
        <dbReference type="EMBL" id="MDD1011115.1"/>
    </source>
</evidence>
<evidence type="ECO:0008006" key="4">
    <source>
        <dbReference type="Google" id="ProtNLM"/>
    </source>
</evidence>
<dbReference type="Proteomes" id="UP001148185">
    <property type="component" value="Unassembled WGS sequence"/>
</dbReference>
<dbReference type="EMBL" id="JAMDHA010000037">
    <property type="protein sequence ID" value="MDD1011115.1"/>
    <property type="molecule type" value="Genomic_DNA"/>
</dbReference>
<feature type="region of interest" description="Disordered" evidence="1">
    <location>
        <begin position="174"/>
        <end position="216"/>
    </location>
</feature>
<feature type="compositionally biased region" description="Basic and acidic residues" evidence="1">
    <location>
        <begin position="175"/>
        <end position="184"/>
    </location>
</feature>
<proteinExistence type="predicted"/>
<organism evidence="2 3">
    <name type="scientific">Pseudomonas shahriarae</name>
    <dbReference type="NCBI Taxonomy" id="2745512"/>
    <lineage>
        <taxon>Bacteria</taxon>
        <taxon>Pseudomonadati</taxon>
        <taxon>Pseudomonadota</taxon>
        <taxon>Gammaproteobacteria</taxon>
        <taxon>Pseudomonadales</taxon>
        <taxon>Pseudomonadaceae</taxon>
        <taxon>Pseudomonas</taxon>
    </lineage>
</organism>
<protein>
    <recommendedName>
        <fullName evidence="4">DUF1845 domain-containing protein</fullName>
    </recommendedName>
</protein>
<gene>
    <name evidence="2" type="ORF">M5G27_26950</name>
</gene>
<name>A0A9X4HCJ5_9PSED</name>
<dbReference type="RefSeq" id="WP_050682325.1">
    <property type="nucleotide sequence ID" value="NZ_JAMDHA010000037.1"/>
</dbReference>
<comment type="caution">
    <text evidence="2">The sequence shown here is derived from an EMBL/GenBank/DDBJ whole genome shotgun (WGS) entry which is preliminary data.</text>
</comment>
<dbReference type="AlphaFoldDB" id="A0A9X4HCJ5"/>
<keyword evidence="3" id="KW-1185">Reference proteome</keyword>
<accession>A0A9X4HCJ5</accession>
<evidence type="ECO:0000313" key="3">
    <source>
        <dbReference type="Proteomes" id="UP001148185"/>
    </source>
</evidence>